<dbReference type="EMBL" id="JAFMYW010000001">
    <property type="protein sequence ID" value="MBO0947840.1"/>
    <property type="molecule type" value="Genomic_DNA"/>
</dbReference>
<evidence type="ECO:0000313" key="2">
    <source>
        <dbReference type="EMBL" id="MBO0947840.1"/>
    </source>
</evidence>
<evidence type="ECO:0000256" key="1">
    <source>
        <dbReference type="SAM" id="SignalP"/>
    </source>
</evidence>
<keyword evidence="3" id="KW-1185">Reference proteome</keyword>
<name>A0ABS3JCW7_9BACT</name>
<evidence type="ECO:0008006" key="4">
    <source>
        <dbReference type="Google" id="ProtNLM"/>
    </source>
</evidence>
<evidence type="ECO:0000313" key="3">
    <source>
        <dbReference type="Proteomes" id="UP000664628"/>
    </source>
</evidence>
<sequence length="135" mass="15398">MFRRSIYRYALTLLPVLMSGCFRPAIPISTGPKYPVDLFYADQSPGRTYDELKFLYITDEKPIEQNQRIKGGRMLGRGNTMLDKDALMGKLTLQAKRLGADALINVKYQYFTTATVNGYSLEGLAVKYKQEREVN</sequence>
<dbReference type="Proteomes" id="UP000664628">
    <property type="component" value="Unassembled WGS sequence"/>
</dbReference>
<protein>
    <recommendedName>
        <fullName evidence="4">Lipoprotein</fullName>
    </recommendedName>
</protein>
<reference evidence="2 3" key="1">
    <citation type="submission" date="2021-03" db="EMBL/GenBank/DDBJ databases">
        <title>Fibrella sp. HMF5405 genome sequencing and assembly.</title>
        <authorList>
            <person name="Kang H."/>
            <person name="Kim H."/>
            <person name="Bae S."/>
            <person name="Joh K."/>
        </authorList>
    </citation>
    <scope>NUCLEOTIDE SEQUENCE [LARGE SCALE GENOMIC DNA]</scope>
    <source>
        <strain evidence="2 3">HMF5405</strain>
    </source>
</reference>
<comment type="caution">
    <text evidence="2">The sequence shown here is derived from an EMBL/GenBank/DDBJ whole genome shotgun (WGS) entry which is preliminary data.</text>
</comment>
<feature type="chain" id="PRO_5046424864" description="Lipoprotein" evidence="1">
    <location>
        <begin position="25"/>
        <end position="135"/>
    </location>
</feature>
<keyword evidence="1" id="KW-0732">Signal</keyword>
<accession>A0ABS3JCW7</accession>
<feature type="signal peptide" evidence="1">
    <location>
        <begin position="1"/>
        <end position="24"/>
    </location>
</feature>
<dbReference type="PROSITE" id="PS51257">
    <property type="entry name" value="PROKAR_LIPOPROTEIN"/>
    <property type="match status" value="1"/>
</dbReference>
<dbReference type="RefSeq" id="WP_207327736.1">
    <property type="nucleotide sequence ID" value="NZ_JAFMYW010000001.1"/>
</dbReference>
<proteinExistence type="predicted"/>
<organism evidence="2 3">
    <name type="scientific">Fibrella forsythiae</name>
    <dbReference type="NCBI Taxonomy" id="2817061"/>
    <lineage>
        <taxon>Bacteria</taxon>
        <taxon>Pseudomonadati</taxon>
        <taxon>Bacteroidota</taxon>
        <taxon>Cytophagia</taxon>
        <taxon>Cytophagales</taxon>
        <taxon>Spirosomataceae</taxon>
        <taxon>Fibrella</taxon>
    </lineage>
</organism>
<gene>
    <name evidence="2" type="ORF">J2I46_04555</name>
</gene>